<keyword evidence="1" id="KW-0808">Transferase</keyword>
<evidence type="ECO:0000256" key="5">
    <source>
        <dbReference type="ARBA" id="ARBA00022801"/>
    </source>
</evidence>
<keyword evidence="5" id="KW-0378">Hydrolase</keyword>
<dbReference type="Pfam" id="PF17917">
    <property type="entry name" value="RT_RNaseH"/>
    <property type="match status" value="1"/>
</dbReference>
<evidence type="ECO:0000256" key="1">
    <source>
        <dbReference type="ARBA" id="ARBA00022679"/>
    </source>
</evidence>
<feature type="domain" description="Reverse transcriptase RNase H-like" evidence="7">
    <location>
        <begin position="58"/>
        <end position="163"/>
    </location>
</feature>
<accession>A0A8C7WYD7</accession>
<keyword evidence="2" id="KW-0548">Nucleotidyltransferase</keyword>
<evidence type="ECO:0000313" key="8">
    <source>
        <dbReference type="Ensembl" id="ENSOSIP00000005289.1"/>
    </source>
</evidence>
<dbReference type="InterPro" id="IPR050951">
    <property type="entry name" value="Retrovirus_Pol_polyprotein"/>
</dbReference>
<organism evidence="8 9">
    <name type="scientific">Oryzias sinensis</name>
    <name type="common">Chinese medaka</name>
    <dbReference type="NCBI Taxonomy" id="183150"/>
    <lineage>
        <taxon>Eukaryota</taxon>
        <taxon>Metazoa</taxon>
        <taxon>Chordata</taxon>
        <taxon>Craniata</taxon>
        <taxon>Vertebrata</taxon>
        <taxon>Euteleostomi</taxon>
        <taxon>Actinopterygii</taxon>
        <taxon>Neopterygii</taxon>
        <taxon>Teleostei</taxon>
        <taxon>Neoteleostei</taxon>
        <taxon>Acanthomorphata</taxon>
        <taxon>Ovalentaria</taxon>
        <taxon>Atherinomorphae</taxon>
        <taxon>Beloniformes</taxon>
        <taxon>Adrianichthyidae</taxon>
        <taxon>Oryziinae</taxon>
        <taxon>Oryzias</taxon>
    </lineage>
</organism>
<dbReference type="Gene3D" id="3.10.20.370">
    <property type="match status" value="1"/>
</dbReference>
<dbReference type="PANTHER" id="PTHR37984:SF13">
    <property type="entry name" value="RIBONUCLEASE H"/>
    <property type="match status" value="1"/>
</dbReference>
<dbReference type="FunFam" id="3.30.70.270:FF:000020">
    <property type="entry name" value="Transposon Tf2-6 polyprotein-like Protein"/>
    <property type="match status" value="1"/>
</dbReference>
<protein>
    <recommendedName>
        <fullName evidence="7">Reverse transcriptase RNase H-like domain-containing protein</fullName>
    </recommendedName>
</protein>
<keyword evidence="6" id="KW-0695">RNA-directed DNA polymerase</keyword>
<keyword evidence="9" id="KW-1185">Reference proteome</keyword>
<evidence type="ECO:0000256" key="3">
    <source>
        <dbReference type="ARBA" id="ARBA00022722"/>
    </source>
</evidence>
<dbReference type="InterPro" id="IPR043502">
    <property type="entry name" value="DNA/RNA_pol_sf"/>
</dbReference>
<dbReference type="Ensembl" id="ENSOSIT00000005664.1">
    <property type="protein sequence ID" value="ENSOSIP00000005289.1"/>
    <property type="gene ID" value="ENSOSIG00000003640.1"/>
</dbReference>
<dbReference type="Proteomes" id="UP000694383">
    <property type="component" value="Unplaced"/>
</dbReference>
<name>A0A8C7WYD7_9TELE</name>
<reference evidence="8" key="2">
    <citation type="submission" date="2025-09" db="UniProtKB">
        <authorList>
            <consortium name="Ensembl"/>
        </authorList>
    </citation>
    <scope>IDENTIFICATION</scope>
</reference>
<proteinExistence type="predicted"/>
<dbReference type="PANTHER" id="PTHR37984">
    <property type="entry name" value="PROTEIN CBG26694"/>
    <property type="match status" value="1"/>
</dbReference>
<dbReference type="InterPro" id="IPR041373">
    <property type="entry name" value="RT_RNaseH"/>
</dbReference>
<dbReference type="SUPFAM" id="SSF56672">
    <property type="entry name" value="DNA/RNA polymerases"/>
    <property type="match status" value="1"/>
</dbReference>
<evidence type="ECO:0000256" key="4">
    <source>
        <dbReference type="ARBA" id="ARBA00022759"/>
    </source>
</evidence>
<evidence type="ECO:0000313" key="9">
    <source>
        <dbReference type="Proteomes" id="UP000694383"/>
    </source>
</evidence>
<sequence>MINYYGRFIPDLATVLKPLNALLQKGQKWTWSKACELAFGKAKALLVSQDVLTHYNAELPLRLACDASPYGVGAVLSHVMPSGEEKPIAFASRTLSKAEQNYAQLEREALGIVFGVRKFHHYLYGNKFTLLTDHRPLTSILNPLKSIPSMAAARMQRWALLLSAHEYTIEYRKGEAHANADGLSRLPLPHSEETKTDTVQVFYASQLETLPISSAEIRRETLSDPVLSRVMEMVTTGCFPAAKAAVELAPFLLRRDELTIQQGCLMW</sequence>
<dbReference type="Gene3D" id="3.30.70.270">
    <property type="match status" value="1"/>
</dbReference>
<evidence type="ECO:0000256" key="6">
    <source>
        <dbReference type="ARBA" id="ARBA00022918"/>
    </source>
</evidence>
<dbReference type="GeneTree" id="ENSGT00940000176319"/>
<keyword evidence="3" id="KW-0540">Nuclease</keyword>
<evidence type="ECO:0000256" key="2">
    <source>
        <dbReference type="ARBA" id="ARBA00022695"/>
    </source>
</evidence>
<dbReference type="CDD" id="cd09274">
    <property type="entry name" value="RNase_HI_RT_Ty3"/>
    <property type="match status" value="1"/>
</dbReference>
<dbReference type="AlphaFoldDB" id="A0A8C7WYD7"/>
<dbReference type="InterPro" id="IPR043128">
    <property type="entry name" value="Rev_trsase/Diguanyl_cyclase"/>
</dbReference>
<evidence type="ECO:0000259" key="7">
    <source>
        <dbReference type="Pfam" id="PF17917"/>
    </source>
</evidence>
<reference evidence="8" key="1">
    <citation type="submission" date="2025-08" db="UniProtKB">
        <authorList>
            <consortium name="Ensembl"/>
        </authorList>
    </citation>
    <scope>IDENTIFICATION</scope>
</reference>
<dbReference type="FunFam" id="3.10.20.370:FF:000001">
    <property type="entry name" value="Retrovirus-related Pol polyprotein from transposon 17.6-like protein"/>
    <property type="match status" value="1"/>
</dbReference>
<keyword evidence="4" id="KW-0255">Endonuclease</keyword>